<dbReference type="GO" id="GO:0000272">
    <property type="term" value="P:polysaccharide catabolic process"/>
    <property type="evidence" value="ECO:0007669"/>
    <property type="project" value="InterPro"/>
</dbReference>
<evidence type="ECO:0000313" key="6">
    <source>
        <dbReference type="EMBL" id="WFR97987.1"/>
    </source>
</evidence>
<protein>
    <submittedName>
        <fullName evidence="6">Cellulase family glycosylhydrolase</fullName>
    </submittedName>
</protein>
<dbReference type="InterPro" id="IPR041036">
    <property type="entry name" value="GH5_C"/>
</dbReference>
<keyword evidence="6" id="KW-0614">Plasmid</keyword>
<reference evidence="6 7" key="1">
    <citation type="journal article" date="2018" name="Sci. Rep.">
        <title>Rhizobium tumorigenes sp. nov., a novel plant tumorigenic bacterium isolated from cane gall tumors on thornless blackberry.</title>
        <authorList>
            <person name="Kuzmanovi N."/>
            <person name="Smalla K."/>
            <person name="Gronow S."/>
            <person name="PuBawska J."/>
        </authorList>
    </citation>
    <scope>NUCLEOTIDE SEQUENCE [LARGE SCALE GENOMIC DNA]</scope>
    <source>
        <strain evidence="6 7">1078</strain>
    </source>
</reference>
<dbReference type="InterPro" id="IPR017853">
    <property type="entry name" value="GH"/>
</dbReference>
<dbReference type="Gene3D" id="2.60.40.1180">
    <property type="entry name" value="Golgi alpha-mannosidase II"/>
    <property type="match status" value="1"/>
</dbReference>
<dbReference type="RefSeq" id="WP_111218104.1">
    <property type="nucleotide sequence ID" value="NZ_CP117256.1"/>
</dbReference>
<dbReference type="GO" id="GO:0008422">
    <property type="term" value="F:beta-glucosidase activity"/>
    <property type="evidence" value="ECO:0007669"/>
    <property type="project" value="TreeGrafter"/>
</dbReference>
<sequence length="660" mass="72756">MQLQPLTVRGASFRDSAGREALLRGVNLGGDCKFPYPYGGTNHPSDFSDHRTVSFIGRPFPLEDADEHLGRLRHWGFNVLRLLTTWEAVEHEGPGIYDEAYLDYFTALCRKAGEYGMYVFVDFHEDAWSRMTGGSGAPGWVFEAVGLDFTKFHPAGLSHVMQLKYDYALGGRQDSYPQMTWGSNHRLSPGGIMWTLFFTGRLFTPDFLIDGVNVQDFLQSHYIGAMKAVAARVADLPNVLGFDTLNEPVPGWIGKQISYRHLRPSADNPSNPRIGLALSPLDNLLAAQGIPVSVPRILRDPGTGAFSVGDEEIINPDGVSIWLPGKACPFEAAGAYTVKDGKVTAIDEDFFCGSKIRPVTAAEDAYAPLFHGVAKAIQAFNPSWALFAELEPYSIYVGGPFPKAMPSHAVNASHWYDSSTLYTKSFNAEQAYDFTTGQMLYGREAIKASYVKQMQDIADLSKTLGPDGAPTLIGEFGIPFDLDGAAAYQAWEKGDRSSAPWQQHIDALTLTYEAFDELKLHGTLWNYTASNRNALEIGDGWNQEDLSIYSVDQRENPEDPNSGGRAVEGFCRPFVRFAQGNLIRLSFAADHRVFHAEIKVNGDIEADSEIYLPRLHFGNQPIIETNGPSASVVYDSATQCALIRAAHGLLEIRVKPETNL</sequence>
<proteinExistence type="inferred from homology"/>
<evidence type="ECO:0000259" key="4">
    <source>
        <dbReference type="Pfam" id="PF00150"/>
    </source>
</evidence>
<dbReference type="InterPro" id="IPR052066">
    <property type="entry name" value="Glycosphingolipid_Hydrolases"/>
</dbReference>
<accession>A0AAF1K8D0</accession>
<comment type="similarity">
    <text evidence="1">Belongs to the glycosyl hydrolase 5 (cellulase A) family.</text>
</comment>
<dbReference type="Proteomes" id="UP000249499">
    <property type="component" value="Plasmid pRt1078"/>
</dbReference>
<reference evidence="7" key="2">
    <citation type="journal article" date="2023" name="MicrobiologyOpen">
        <title>Genomics of the tumorigenes clade of the family Rhizobiaceae and description of Rhizobium rhododendri sp. nov.</title>
        <authorList>
            <person name="Kuzmanovic N."/>
            <person name="diCenzo G.C."/>
            <person name="Bunk B."/>
            <person name="Sproeer C."/>
            <person name="Fruehling A."/>
            <person name="Neumann-Schaal M."/>
            <person name="Overmann J."/>
            <person name="Smalla K."/>
        </authorList>
    </citation>
    <scope>NUCLEOTIDE SEQUENCE [LARGE SCALE GENOMIC DNA]</scope>
    <source>
        <strain evidence="7">1078</strain>
        <plasmid evidence="7">pRt1078</plasmid>
    </source>
</reference>
<evidence type="ECO:0000256" key="1">
    <source>
        <dbReference type="ARBA" id="ARBA00005641"/>
    </source>
</evidence>
<dbReference type="Pfam" id="PF00150">
    <property type="entry name" value="Cellulase"/>
    <property type="match status" value="1"/>
</dbReference>
<dbReference type="Gene3D" id="3.20.20.80">
    <property type="entry name" value="Glycosidases"/>
    <property type="match status" value="2"/>
</dbReference>
<dbReference type="InterPro" id="IPR013780">
    <property type="entry name" value="Glyco_hydro_b"/>
</dbReference>
<geneLocation type="plasmid" evidence="6 7">
    <name>pRt1078</name>
</geneLocation>
<keyword evidence="3" id="KW-0326">Glycosidase</keyword>
<dbReference type="GO" id="GO:0016042">
    <property type="term" value="P:lipid catabolic process"/>
    <property type="evidence" value="ECO:0007669"/>
    <property type="project" value="UniProtKB-ARBA"/>
</dbReference>
<dbReference type="GO" id="GO:1901136">
    <property type="term" value="P:carbohydrate derivative catabolic process"/>
    <property type="evidence" value="ECO:0007669"/>
    <property type="project" value="UniProtKB-ARBA"/>
</dbReference>
<dbReference type="EMBL" id="CP117256">
    <property type="protein sequence ID" value="WFR97987.1"/>
    <property type="molecule type" value="Genomic_DNA"/>
</dbReference>
<feature type="domain" description="Glycoside hydrolase family 5" evidence="4">
    <location>
        <begin position="66"/>
        <end position="128"/>
    </location>
</feature>
<dbReference type="Pfam" id="PF18564">
    <property type="entry name" value="Glyco_hydro_5_C"/>
    <property type="match status" value="1"/>
</dbReference>
<dbReference type="KEGG" id="rtu:PR017_19050"/>
<organism evidence="6 7">
    <name type="scientific">Rhizobium tumorigenes</name>
    <dbReference type="NCBI Taxonomy" id="2041385"/>
    <lineage>
        <taxon>Bacteria</taxon>
        <taxon>Pseudomonadati</taxon>
        <taxon>Pseudomonadota</taxon>
        <taxon>Alphaproteobacteria</taxon>
        <taxon>Hyphomicrobiales</taxon>
        <taxon>Rhizobiaceae</taxon>
        <taxon>Rhizobium/Agrobacterium group</taxon>
        <taxon>Rhizobium</taxon>
    </lineage>
</organism>
<evidence type="ECO:0000259" key="5">
    <source>
        <dbReference type="Pfam" id="PF18564"/>
    </source>
</evidence>
<dbReference type="PANTHER" id="PTHR31308">
    <property type="match status" value="1"/>
</dbReference>
<evidence type="ECO:0000313" key="7">
    <source>
        <dbReference type="Proteomes" id="UP000249499"/>
    </source>
</evidence>
<dbReference type="InterPro" id="IPR001547">
    <property type="entry name" value="Glyco_hydro_5"/>
</dbReference>
<dbReference type="CDD" id="cd00551">
    <property type="entry name" value="AmyAc_family"/>
    <property type="match status" value="1"/>
</dbReference>
<keyword evidence="7" id="KW-1185">Reference proteome</keyword>
<dbReference type="InterPro" id="IPR018087">
    <property type="entry name" value="Glyco_hydro_5_CS"/>
</dbReference>
<evidence type="ECO:0000256" key="2">
    <source>
        <dbReference type="ARBA" id="ARBA00022801"/>
    </source>
</evidence>
<dbReference type="PANTHER" id="PTHR31308:SF5">
    <property type="entry name" value="ERGOSTERYL-BETA-GLUCOSIDASE"/>
    <property type="match status" value="1"/>
</dbReference>
<gene>
    <name evidence="6" type="ORF">PR017_19050</name>
</gene>
<evidence type="ECO:0000256" key="3">
    <source>
        <dbReference type="ARBA" id="ARBA00023295"/>
    </source>
</evidence>
<name>A0AAF1K8D0_9HYPH</name>
<dbReference type="PROSITE" id="PS00659">
    <property type="entry name" value="GLYCOSYL_HYDROL_F5"/>
    <property type="match status" value="1"/>
</dbReference>
<feature type="domain" description="Glycoside hydrolase family 5 C-terminal" evidence="5">
    <location>
        <begin position="572"/>
        <end position="648"/>
    </location>
</feature>
<dbReference type="AlphaFoldDB" id="A0AAF1K8D0"/>
<keyword evidence="2" id="KW-0378">Hydrolase</keyword>
<dbReference type="SUPFAM" id="SSF51445">
    <property type="entry name" value="(Trans)glycosidases"/>
    <property type="match status" value="1"/>
</dbReference>